<keyword evidence="2" id="KW-1185">Reference proteome</keyword>
<dbReference type="EMBL" id="BOOB01000070">
    <property type="protein sequence ID" value="GIH36840.1"/>
    <property type="molecule type" value="Genomic_DNA"/>
</dbReference>
<reference evidence="1 2" key="1">
    <citation type="submission" date="2021-01" db="EMBL/GenBank/DDBJ databases">
        <title>Whole genome shotgun sequence of Microbispora amethystogenes NBRC 101907.</title>
        <authorList>
            <person name="Komaki H."/>
            <person name="Tamura T."/>
        </authorList>
    </citation>
    <scope>NUCLEOTIDE SEQUENCE [LARGE SCALE GENOMIC DNA]</scope>
    <source>
        <strain evidence="1 2">NBRC 101907</strain>
    </source>
</reference>
<name>A0ABQ4FPU4_9ACTN</name>
<organism evidence="1 2">
    <name type="scientific">Microbispora amethystogenes</name>
    <dbReference type="NCBI Taxonomy" id="1427754"/>
    <lineage>
        <taxon>Bacteria</taxon>
        <taxon>Bacillati</taxon>
        <taxon>Actinomycetota</taxon>
        <taxon>Actinomycetes</taxon>
        <taxon>Streptosporangiales</taxon>
        <taxon>Streptosporangiaceae</taxon>
        <taxon>Microbispora</taxon>
    </lineage>
</organism>
<dbReference type="Proteomes" id="UP000651728">
    <property type="component" value="Unassembled WGS sequence"/>
</dbReference>
<comment type="caution">
    <text evidence="1">The sequence shown here is derived from an EMBL/GenBank/DDBJ whole genome shotgun (WGS) entry which is preliminary data.</text>
</comment>
<sequence>MLPVKPQRFLPFLFTVCALFFIVRDPVKAADAATAAFNGLLQVADALVTFASGLG</sequence>
<protein>
    <submittedName>
        <fullName evidence="1">Uncharacterized protein</fullName>
    </submittedName>
</protein>
<gene>
    <name evidence="1" type="ORF">Mam01_70040</name>
</gene>
<proteinExistence type="predicted"/>
<evidence type="ECO:0000313" key="2">
    <source>
        <dbReference type="Proteomes" id="UP000651728"/>
    </source>
</evidence>
<evidence type="ECO:0000313" key="1">
    <source>
        <dbReference type="EMBL" id="GIH36840.1"/>
    </source>
</evidence>
<dbReference type="RefSeq" id="WP_204289494.1">
    <property type="nucleotide sequence ID" value="NZ_BAABEJ010000032.1"/>
</dbReference>
<accession>A0ABQ4FPU4</accession>